<evidence type="ECO:0000256" key="4">
    <source>
        <dbReference type="ARBA" id="ARBA00022656"/>
    </source>
</evidence>
<keyword evidence="4" id="KW-0800">Toxin</keyword>
<dbReference type="EMBL" id="QFFI01000011">
    <property type="protein sequence ID" value="PWG63409.1"/>
    <property type="molecule type" value="Genomic_DNA"/>
</dbReference>
<gene>
    <name evidence="10" type="ORF">DEM34_08865</name>
</gene>
<keyword evidence="6" id="KW-0106">Calcium</keyword>
<dbReference type="Gene3D" id="2.150.10.10">
    <property type="entry name" value="Serralysin-like metalloprotease, C-terminal"/>
    <property type="match status" value="5"/>
</dbReference>
<evidence type="ECO:0000256" key="9">
    <source>
        <dbReference type="SAM" id="MobiDB-lite"/>
    </source>
</evidence>
<dbReference type="OrthoDB" id="1676884at2"/>
<comment type="subcellular location">
    <subcellularLocation>
        <location evidence="1">Membrane</location>
    </subcellularLocation>
    <subcellularLocation>
        <location evidence="2">Secreted</location>
    </subcellularLocation>
</comment>
<name>A0A2U2N353_9GAMM</name>
<evidence type="ECO:0000256" key="1">
    <source>
        <dbReference type="ARBA" id="ARBA00004370"/>
    </source>
</evidence>
<dbReference type="GO" id="GO:0016020">
    <property type="term" value="C:membrane"/>
    <property type="evidence" value="ECO:0007669"/>
    <property type="project" value="UniProtKB-SubCell"/>
</dbReference>
<organism evidence="10 11">
    <name type="scientific">Sediminicurvatus halobius</name>
    <dbReference type="NCBI Taxonomy" id="2182432"/>
    <lineage>
        <taxon>Bacteria</taxon>
        <taxon>Pseudomonadati</taxon>
        <taxon>Pseudomonadota</taxon>
        <taxon>Gammaproteobacteria</taxon>
        <taxon>Chromatiales</taxon>
        <taxon>Ectothiorhodospiraceae</taxon>
        <taxon>Sediminicurvatus</taxon>
    </lineage>
</organism>
<keyword evidence="11" id="KW-1185">Reference proteome</keyword>
<reference evidence="10 11" key="1">
    <citation type="submission" date="2018-05" db="EMBL/GenBank/DDBJ databases">
        <title>Spiribacter halobius sp. nov., a moderately halophilic bacterium isolated from marine solar saltern.</title>
        <authorList>
            <person name="Zheng W.-S."/>
            <person name="Lu D.-C."/>
            <person name="Du Z.-J."/>
        </authorList>
    </citation>
    <scope>NUCLEOTIDE SEQUENCE [LARGE SCALE GENOMIC DNA]</scope>
    <source>
        <strain evidence="10 11">E85</strain>
    </source>
</reference>
<feature type="compositionally biased region" description="Gly residues" evidence="9">
    <location>
        <begin position="1222"/>
        <end position="1252"/>
    </location>
</feature>
<sequence>MESRDTDGRITSEDYVRLRATNENGQTINLDGLISEGFGGTADVVIGANGVGRLDAYDVVERSTVLDDLSALLGGEAGEVNAKVVSGLRGEDGTFVRVTAFPEAAGPAIGGHPVEDILLGESGPAGTRIWYHESGRRVQVPEPDMSPWSNNGAFRPAAVSEFDRPEHDVDEKPEKRPSAAGGAAAPGGHSEGADTLAPGLGKHPAGAAHSSAALREPNADNSNGAEDSAPQAPDAETDRAAPPLTGNLLLGAGGLSLGLVHGDAGTGLDGLARFAEPVNGGLGDGLRVGADLFRLDRALDLGDDWRAASYGVDLAGDSAAWLADGTESAFAGQLKGAGDALGAVAGLANLDEALDAGNYVSVVDGIGNAAGWAGSALGNAGLEAFSGTLQEFVPYAGLFSNIAEGNGFGVITSAVGAVNPVAGMVLSVAGSVLGGLLGDDDPPPPPEAYAAIAVDETGRYYVADAGDAYGGNGGAMAVAAQQVANVMNAAVAATGGRLLAPEDIPSVRIGYDGDGLYGPGGHVDSLDEALGRVAQRMLGQVPIEGGEVYAKRALYGELADGGALDLDALESALAAGRRFSAVQRQRAEVEALAGDVDVAVELEALADGARNVDELSAEAQRLLAATEVESAAQALALGRPHRFDHASRLTDALERAGVDLDGVAVTDLVMAIDHGRLVAAVADPDRPEAAVGGLPHAAIDWYAADRGAATLHLPDGGDWNLADLVARLGLADGAGTRAVADAFPGGAAVGTDGDDVLSAGSSGDELIGMAGDDRLRGGAGADRLAGGAGADVLDGGAGQDTVVYTRSDDGVHVDLATGAARGGDAWGDRLHGIENVEGSRHSDVLQGSMDDNRLATGAGDDHAHGAAGHDTLLGEAGEDLLAGGTGDDRIAGGHGNDHLYGESGDDALLGGSGDDVLIGGGGSNIIAGGGGQDTAAYAGDFGDYRVTLAGEGEASVVGPAGTEDRLSGVERLRFNDRILQLQSDGNWTSVPSAARRLGGRPAESSVGWGEAAALGILASFALQRPATASGRDWRPESPSDQGAGPPAAPKTIQQPPAAAEPGAAIGENIRGKPSHAADAPSNGSDGAPGASLPGVAIIPPADPAQRETTAAGDSERPPAIAGLAPELRSAEGTAPREERQPHAVEDPEPLPPDVLRWEGTNGDDVIRGSDIRDIMLGRGGDDRLYGRKADDRLEGGPGADWLEGGSGADTLRGGAGDDWLRGGTGSDTLRGGGGDDILSGGGGDDTLAGGPGADVLSGGAGDDRLVVDADDDAELVEGGSGTDTVILDGVWRGDVRGFQGVERIQGGAGDDEVTASTRFLHVDLGDGQDSLALPGLSVFAAALRFGPESGSAVVEDAEGAKLAVTAETLVLDEGEVHLDGRNNDPFTRDDRLTGEEDAWLRFDPQRLAANDLDLDAGDATRVAAVGGVDIALTRALDHRYWDPDYAEAQANALAADGGSWRVRRGGPGDDELAAGDGRELFLGAGGERDTVVLDGRREDYRLEAAGDRVEVTRLDSGATDRLYGIQGLRFTDGSVFVGEADVRRGVLEVTGDGARFRGDRDWFGETSIRYSAADGHGGRAAGQLHVDLAPVNDSPSLYREVDYDGNYRHVTVRSPAWDREHNQAEAGYFTAEGSGRLLGIDVEDTGGGLDLSGELHYELASQPAFGEVSVASDGRFSYRLNQGDDAGRWVAQEYTYIDRDGGDTRTGTATRWVWQPPEDPVPAGEKHRVETVRFDVRVTDSQGGTAESTVTIENSPPRGGGKKPLALDLDGDGLEFTDIDDSGIEADINGDGWLERMAWIGADDALLTLDRDGDGRVSGFEEISFVDDHPRARTDMEGLALAFDTDGDGDLDRDDAAWDRFALWQDGDGDGIEDPGERIELAHAGIRRIGVISDGEAERLGDVTVFGRSRFQTADGDGGVVGDVAFHYAGKAPTTTADELSAVAVLRAAQAAAATSSREAPPPPVAEGVVVADEPLADQPLQLVG</sequence>
<feature type="compositionally biased region" description="Low complexity" evidence="9">
    <location>
        <begin position="179"/>
        <end position="188"/>
    </location>
</feature>
<feature type="compositionally biased region" description="Low complexity" evidence="9">
    <location>
        <begin position="1052"/>
        <end position="1067"/>
    </location>
</feature>
<dbReference type="Proteomes" id="UP000245474">
    <property type="component" value="Unassembled WGS sequence"/>
</dbReference>
<feature type="region of interest" description="Disordered" evidence="9">
    <location>
        <begin position="847"/>
        <end position="869"/>
    </location>
</feature>
<dbReference type="SUPFAM" id="SSF51120">
    <property type="entry name" value="beta-Roll"/>
    <property type="match status" value="4"/>
</dbReference>
<evidence type="ECO:0000256" key="3">
    <source>
        <dbReference type="ARBA" id="ARBA00022525"/>
    </source>
</evidence>
<feature type="compositionally biased region" description="Basic and acidic residues" evidence="9">
    <location>
        <begin position="1164"/>
        <end position="1194"/>
    </location>
</feature>
<dbReference type="InterPro" id="IPR011049">
    <property type="entry name" value="Serralysin-like_metalloprot_C"/>
</dbReference>
<evidence type="ECO:0000256" key="5">
    <source>
        <dbReference type="ARBA" id="ARBA00022737"/>
    </source>
</evidence>
<dbReference type="InterPro" id="IPR050557">
    <property type="entry name" value="RTX_toxin/Mannuronan_C5-epim"/>
</dbReference>
<dbReference type="RefSeq" id="WP_109678355.1">
    <property type="nucleotide sequence ID" value="NZ_QFFI01000011.1"/>
</dbReference>
<comment type="caution">
    <text evidence="10">The sequence shown here is derived from an EMBL/GenBank/DDBJ whole genome shotgun (WGS) entry which is preliminary data.</text>
</comment>
<dbReference type="Pfam" id="PF00353">
    <property type="entry name" value="HemolysinCabind"/>
    <property type="match status" value="7"/>
</dbReference>
<keyword evidence="8" id="KW-0472">Membrane</keyword>
<dbReference type="PROSITE" id="PS00330">
    <property type="entry name" value="HEMOLYSIN_CALCIUM"/>
    <property type="match status" value="7"/>
</dbReference>
<dbReference type="InterPro" id="IPR003995">
    <property type="entry name" value="RTX_toxin_determinant-A"/>
</dbReference>
<keyword evidence="7" id="KW-0843">Virulence</keyword>
<dbReference type="GO" id="GO:0005509">
    <property type="term" value="F:calcium ion binding"/>
    <property type="evidence" value="ECO:0007669"/>
    <property type="project" value="InterPro"/>
</dbReference>
<proteinExistence type="predicted"/>
<dbReference type="InterPro" id="IPR001343">
    <property type="entry name" value="Hemolysn_Ca-bd"/>
</dbReference>
<evidence type="ECO:0000256" key="2">
    <source>
        <dbReference type="ARBA" id="ARBA00004613"/>
    </source>
</evidence>
<dbReference type="GO" id="GO:0090729">
    <property type="term" value="F:toxin activity"/>
    <property type="evidence" value="ECO:0007669"/>
    <property type="project" value="UniProtKB-KW"/>
</dbReference>
<feature type="compositionally biased region" description="Polar residues" evidence="9">
    <location>
        <begin position="1742"/>
        <end position="1754"/>
    </location>
</feature>
<dbReference type="PANTHER" id="PTHR38340:SF1">
    <property type="entry name" value="S-LAYER PROTEIN"/>
    <property type="match status" value="1"/>
</dbReference>
<evidence type="ECO:0000313" key="10">
    <source>
        <dbReference type="EMBL" id="PWG63409.1"/>
    </source>
</evidence>
<feature type="compositionally biased region" description="Basic and acidic residues" evidence="9">
    <location>
        <begin position="1134"/>
        <end position="1145"/>
    </location>
</feature>
<dbReference type="InterPro" id="IPR018511">
    <property type="entry name" value="Hemolysin-typ_Ca-bd_CS"/>
</dbReference>
<dbReference type="PANTHER" id="PTHR38340">
    <property type="entry name" value="S-LAYER PROTEIN"/>
    <property type="match status" value="1"/>
</dbReference>
<dbReference type="PRINTS" id="PR01488">
    <property type="entry name" value="RTXTOXINA"/>
</dbReference>
<feature type="region of interest" description="Disordered" evidence="9">
    <location>
        <begin position="1027"/>
        <end position="1261"/>
    </location>
</feature>
<dbReference type="PRINTS" id="PR00313">
    <property type="entry name" value="CABNDNGRPT"/>
</dbReference>
<evidence type="ECO:0000256" key="6">
    <source>
        <dbReference type="ARBA" id="ARBA00022837"/>
    </source>
</evidence>
<keyword evidence="5" id="KW-0677">Repeat</keyword>
<feature type="region of interest" description="Disordered" evidence="9">
    <location>
        <begin position="1742"/>
        <end position="1761"/>
    </location>
</feature>
<evidence type="ECO:0000256" key="8">
    <source>
        <dbReference type="ARBA" id="ARBA00023136"/>
    </source>
</evidence>
<accession>A0A2U2N353</accession>
<protein>
    <submittedName>
        <fullName evidence="10">Uncharacterized protein</fullName>
    </submittedName>
</protein>
<evidence type="ECO:0000313" key="11">
    <source>
        <dbReference type="Proteomes" id="UP000245474"/>
    </source>
</evidence>
<feature type="region of interest" description="Disordered" evidence="9">
    <location>
        <begin position="162"/>
        <end position="245"/>
    </location>
</feature>
<keyword evidence="3" id="KW-0964">Secreted</keyword>
<evidence type="ECO:0000256" key="7">
    <source>
        <dbReference type="ARBA" id="ARBA00023026"/>
    </source>
</evidence>
<feature type="compositionally biased region" description="Basic and acidic residues" evidence="9">
    <location>
        <begin position="162"/>
        <end position="177"/>
    </location>
</feature>
<dbReference type="GO" id="GO:0005576">
    <property type="term" value="C:extracellular region"/>
    <property type="evidence" value="ECO:0007669"/>
    <property type="project" value="UniProtKB-SubCell"/>
</dbReference>